<evidence type="ECO:0000256" key="2">
    <source>
        <dbReference type="PIRSR" id="PIRSR603782-1"/>
    </source>
</evidence>
<dbReference type="Proteomes" id="UP001143674">
    <property type="component" value="Unassembled WGS sequence"/>
</dbReference>
<comment type="similarity">
    <text evidence="1">Belongs to the SCO1/2 family.</text>
</comment>
<dbReference type="Gene3D" id="3.40.30.10">
    <property type="entry name" value="Glutaredoxin"/>
    <property type="match status" value="1"/>
</dbReference>
<sequence>MPGAPRKWGPPVALAVVVLLGGAGFARLTQGFTVWTLDDRRAERVIERRLQFPPVAARDAQGKAVTLFAPGRAEPVRVQLVAFIYTHCMTVCRALGSEFTQLQQRIAADGLAGHVGLLSVSIDPERDDSRSLRAYAIDQHAQSSIWRIVAPASTVTLQHLLRTLDVVAIPDGLGGFEHNGGIHVVDARGRVLAIYDLATFEQAYAFAQEAAR</sequence>
<comment type="caution">
    <text evidence="4">The sequence shown here is derived from an EMBL/GenBank/DDBJ whole genome shotgun (WGS) entry which is preliminary data.</text>
</comment>
<dbReference type="CDD" id="cd02968">
    <property type="entry name" value="SCO"/>
    <property type="match status" value="1"/>
</dbReference>
<gene>
    <name evidence="4" type="ORF">LBW55_02360</name>
</gene>
<evidence type="ECO:0000256" key="1">
    <source>
        <dbReference type="ARBA" id="ARBA00010996"/>
    </source>
</evidence>
<feature type="binding site" evidence="2">
    <location>
        <position position="88"/>
    </location>
    <ligand>
        <name>Cu cation</name>
        <dbReference type="ChEBI" id="CHEBI:23378"/>
    </ligand>
</feature>
<name>A0AAE3NE80_RALSL</name>
<dbReference type="GO" id="GO:0046872">
    <property type="term" value="F:metal ion binding"/>
    <property type="evidence" value="ECO:0007669"/>
    <property type="project" value="UniProtKB-KW"/>
</dbReference>
<keyword evidence="3" id="KW-1015">Disulfide bond</keyword>
<feature type="disulfide bond" description="Redox-active" evidence="3">
    <location>
        <begin position="88"/>
        <end position="92"/>
    </location>
</feature>
<accession>A0AAE3NE80</accession>
<dbReference type="Pfam" id="PF02630">
    <property type="entry name" value="SCO1-SenC"/>
    <property type="match status" value="1"/>
</dbReference>
<proteinExistence type="inferred from homology"/>
<feature type="binding site" evidence="2">
    <location>
        <position position="92"/>
    </location>
    <ligand>
        <name>Cu cation</name>
        <dbReference type="ChEBI" id="CHEBI:23378"/>
    </ligand>
</feature>
<evidence type="ECO:0000313" key="4">
    <source>
        <dbReference type="EMBL" id="MDB0520455.1"/>
    </source>
</evidence>
<keyword evidence="2" id="KW-0479">Metal-binding</keyword>
<keyword evidence="2" id="KW-0186">Copper</keyword>
<protein>
    <submittedName>
        <fullName evidence="4">SCO family protein</fullName>
    </submittedName>
</protein>
<organism evidence="4 5">
    <name type="scientific">Ralstonia solanacearum</name>
    <name type="common">Pseudomonas solanacearum</name>
    <dbReference type="NCBI Taxonomy" id="305"/>
    <lineage>
        <taxon>Bacteria</taxon>
        <taxon>Pseudomonadati</taxon>
        <taxon>Pseudomonadota</taxon>
        <taxon>Betaproteobacteria</taxon>
        <taxon>Burkholderiales</taxon>
        <taxon>Burkholderiaceae</taxon>
        <taxon>Ralstonia</taxon>
        <taxon>Ralstonia solanacearum species complex</taxon>
    </lineage>
</organism>
<dbReference type="SUPFAM" id="SSF52833">
    <property type="entry name" value="Thioredoxin-like"/>
    <property type="match status" value="1"/>
</dbReference>
<evidence type="ECO:0000256" key="3">
    <source>
        <dbReference type="PIRSR" id="PIRSR603782-2"/>
    </source>
</evidence>
<dbReference type="AlphaFoldDB" id="A0AAE3NE80"/>
<evidence type="ECO:0000313" key="5">
    <source>
        <dbReference type="Proteomes" id="UP001143674"/>
    </source>
</evidence>
<dbReference type="EMBL" id="JAIVEX010000001">
    <property type="protein sequence ID" value="MDB0520455.1"/>
    <property type="molecule type" value="Genomic_DNA"/>
</dbReference>
<reference evidence="4" key="1">
    <citation type="submission" date="2021-09" db="EMBL/GenBank/DDBJ databases">
        <title>Genomic analysis of Ralstonia spp.</title>
        <authorList>
            <person name="Aburjaile F."/>
            <person name="Ariute J.C."/>
            <person name="Pais A.K.L."/>
            <person name="Albuquerque G.M.R."/>
            <person name="Silva A.M.F."/>
            <person name="Brenig B."/>
            <person name="Azevedo V."/>
            <person name="Matiuzzi M."/>
            <person name="Ramos R."/>
            <person name="Goes-Neto A."/>
            <person name="Soares S."/>
            <person name="Iseppon A.M.B."/>
            <person name="Souza E."/>
            <person name="Gama M."/>
        </authorList>
    </citation>
    <scope>NUCLEOTIDE SEQUENCE</scope>
    <source>
        <strain evidence="4">B4</strain>
    </source>
</reference>
<dbReference type="InterPro" id="IPR003782">
    <property type="entry name" value="SCO1/SenC"/>
</dbReference>
<dbReference type="InterPro" id="IPR036249">
    <property type="entry name" value="Thioredoxin-like_sf"/>
</dbReference>
<dbReference type="RefSeq" id="WP_052022842.1">
    <property type="nucleotide sequence ID" value="NZ_JACWND010000008.1"/>
</dbReference>